<feature type="domain" description="Major facilitator superfamily associated" evidence="7">
    <location>
        <begin position="12"/>
        <end position="547"/>
    </location>
</feature>
<feature type="transmembrane region" description="Helical" evidence="6">
    <location>
        <begin position="400"/>
        <end position="425"/>
    </location>
</feature>
<keyword evidence="4 6" id="KW-1133">Transmembrane helix</keyword>
<dbReference type="PANTHER" id="PTHR16172:SF30">
    <property type="entry name" value="SUGAR BABY, ISOFORM C"/>
    <property type="match status" value="1"/>
</dbReference>
<keyword evidence="9" id="KW-1185">Reference proteome</keyword>
<dbReference type="InterPro" id="IPR024989">
    <property type="entry name" value="MFS_assoc_dom"/>
</dbReference>
<dbReference type="Proteomes" id="UP001152759">
    <property type="component" value="Chromosome 5"/>
</dbReference>
<evidence type="ECO:0000256" key="3">
    <source>
        <dbReference type="ARBA" id="ARBA00022692"/>
    </source>
</evidence>
<keyword evidence="3 6" id="KW-0812">Transmembrane</keyword>
<dbReference type="InterPro" id="IPR036259">
    <property type="entry name" value="MFS_trans_sf"/>
</dbReference>
<evidence type="ECO:0000256" key="6">
    <source>
        <dbReference type="SAM" id="Phobius"/>
    </source>
</evidence>
<comment type="subcellular location">
    <subcellularLocation>
        <location evidence="1">Membrane</location>
        <topology evidence="1">Multi-pass membrane protein</topology>
    </subcellularLocation>
</comment>
<comment type="similarity">
    <text evidence="2">Belongs to the major facilitator superfamily. MFSD6 family.</text>
</comment>
<name>A0A9P0CAR2_BEMTA</name>
<dbReference type="AlphaFoldDB" id="A0A9P0CAR2"/>
<feature type="transmembrane region" description="Helical" evidence="6">
    <location>
        <begin position="284"/>
        <end position="314"/>
    </location>
</feature>
<evidence type="ECO:0000256" key="5">
    <source>
        <dbReference type="ARBA" id="ARBA00023136"/>
    </source>
</evidence>
<reference evidence="8" key="1">
    <citation type="submission" date="2021-12" db="EMBL/GenBank/DDBJ databases">
        <authorList>
            <person name="King R."/>
        </authorList>
    </citation>
    <scope>NUCLEOTIDE SEQUENCE</scope>
</reference>
<feature type="transmembrane region" description="Helical" evidence="6">
    <location>
        <begin position="478"/>
        <end position="498"/>
    </location>
</feature>
<dbReference type="EMBL" id="OU963866">
    <property type="protein sequence ID" value="CAH0771904.1"/>
    <property type="molecule type" value="Genomic_DNA"/>
</dbReference>
<feature type="transmembrane region" description="Helical" evidence="6">
    <location>
        <begin position="43"/>
        <end position="62"/>
    </location>
</feature>
<feature type="transmembrane region" description="Helical" evidence="6">
    <location>
        <begin position="357"/>
        <end position="379"/>
    </location>
</feature>
<protein>
    <recommendedName>
        <fullName evidence="7">Major facilitator superfamily associated domain-containing protein</fullName>
    </recommendedName>
</protein>
<accession>A0A9P0CAR2</accession>
<evidence type="ECO:0000256" key="4">
    <source>
        <dbReference type="ARBA" id="ARBA00022989"/>
    </source>
</evidence>
<dbReference type="Pfam" id="PF12832">
    <property type="entry name" value="MFS_1_like"/>
    <property type="match status" value="1"/>
</dbReference>
<dbReference type="Gene3D" id="1.20.1250.20">
    <property type="entry name" value="MFS general substrate transporter like domains"/>
    <property type="match status" value="3"/>
</dbReference>
<feature type="transmembrane region" description="Helical" evidence="6">
    <location>
        <begin position="445"/>
        <end position="466"/>
    </location>
</feature>
<feature type="transmembrane region" description="Helical" evidence="6">
    <location>
        <begin position="16"/>
        <end position="37"/>
    </location>
</feature>
<evidence type="ECO:0000313" key="8">
    <source>
        <dbReference type="EMBL" id="CAH0771904.1"/>
    </source>
</evidence>
<evidence type="ECO:0000259" key="7">
    <source>
        <dbReference type="Pfam" id="PF12832"/>
    </source>
</evidence>
<evidence type="ECO:0000256" key="1">
    <source>
        <dbReference type="ARBA" id="ARBA00004141"/>
    </source>
</evidence>
<feature type="transmembrane region" description="Helical" evidence="6">
    <location>
        <begin position="74"/>
        <end position="96"/>
    </location>
</feature>
<gene>
    <name evidence="8" type="ORF">BEMITA_LOCUS8583</name>
</gene>
<dbReference type="InterPro" id="IPR051717">
    <property type="entry name" value="MFS_MFSD6"/>
</dbReference>
<proteinExistence type="inferred from homology"/>
<keyword evidence="5 6" id="KW-0472">Membrane</keyword>
<evidence type="ECO:0000313" key="9">
    <source>
        <dbReference type="Proteomes" id="UP001152759"/>
    </source>
</evidence>
<feature type="transmembrane region" description="Helical" evidence="6">
    <location>
        <begin position="535"/>
        <end position="553"/>
    </location>
</feature>
<dbReference type="GO" id="GO:0016020">
    <property type="term" value="C:membrane"/>
    <property type="evidence" value="ECO:0007669"/>
    <property type="project" value="UniProtKB-SubCell"/>
</dbReference>
<evidence type="ECO:0000256" key="2">
    <source>
        <dbReference type="ARBA" id="ARBA00005241"/>
    </source>
</evidence>
<dbReference type="PANTHER" id="PTHR16172">
    <property type="entry name" value="MAJOR FACILITATOR SUPERFAMILY DOMAIN-CONTAINING PROTEIN 6-LIKE"/>
    <property type="match status" value="1"/>
</dbReference>
<feature type="transmembrane region" description="Helical" evidence="6">
    <location>
        <begin position="326"/>
        <end position="345"/>
    </location>
</feature>
<sequence length="566" mass="63230">MFCDIKKQLGPIKAHYVLFFGAMGSMYPFIPIIITNMGFSSNIVGIVFLWLPICGMFAKTWFGALADKFKRQRFCFLLFIFASLAFTLLILLLLAITKKPSASLECNSSGTNFNFCSGSRIAEKEKLAFLKENTSKMTCRLVCHNDTSNVHHSTEELCKSWGLSSYCGTSKFSSSQDDLSSPASMVSLEDVFASLKQKQPGHKHSIFEFSTFVSKNSSFELNNCMYFPLEKLTYRNAQIQEMKCSKTYVSICDMHCESHALNELWIQSTADAQISDTDAFRMSLFWILFLILIGVSSSLAVVMIIGDAICFKLLEDEPELFGLQRLWGSIGWGLAAFASGYLVDLANEGKEYKNYKILLYTSIVLFVLDLIAAFNIKCVQTEVSPSIFKDVSNLLKKPQVVVFFAWCIIVGFFSAIVWNFLFLYIEDLAAAFISEKDLMVKTLQGLVVSVQTIGGEVPFFFLSGPILKKIGHINAMSLVLAAFSIRFILISLVVNPWYILPVELLNGLTYGMLTVAMNSYAALIAPPGTESTMQGLVGAIFEGIGMCYFYFFFFQDCYLISQCAAT</sequence>
<dbReference type="SUPFAM" id="SSF103473">
    <property type="entry name" value="MFS general substrate transporter"/>
    <property type="match status" value="1"/>
</dbReference>
<organism evidence="8 9">
    <name type="scientific">Bemisia tabaci</name>
    <name type="common">Sweetpotato whitefly</name>
    <name type="synonym">Aleurodes tabaci</name>
    <dbReference type="NCBI Taxonomy" id="7038"/>
    <lineage>
        <taxon>Eukaryota</taxon>
        <taxon>Metazoa</taxon>
        <taxon>Ecdysozoa</taxon>
        <taxon>Arthropoda</taxon>
        <taxon>Hexapoda</taxon>
        <taxon>Insecta</taxon>
        <taxon>Pterygota</taxon>
        <taxon>Neoptera</taxon>
        <taxon>Paraneoptera</taxon>
        <taxon>Hemiptera</taxon>
        <taxon>Sternorrhyncha</taxon>
        <taxon>Aleyrodoidea</taxon>
        <taxon>Aleyrodidae</taxon>
        <taxon>Aleyrodinae</taxon>
        <taxon>Bemisia</taxon>
    </lineage>
</organism>